<dbReference type="Pfam" id="PF03793">
    <property type="entry name" value="PASTA"/>
    <property type="match status" value="1"/>
</dbReference>
<comment type="caution">
    <text evidence="4">The sequence shown here is derived from an EMBL/GenBank/DDBJ whole genome shotgun (WGS) entry which is preliminary data.</text>
</comment>
<feature type="compositionally biased region" description="Polar residues" evidence="1">
    <location>
        <begin position="196"/>
        <end position="216"/>
    </location>
</feature>
<keyword evidence="2" id="KW-0472">Membrane</keyword>
<dbReference type="Proteomes" id="UP001311730">
    <property type="component" value="Unassembled WGS sequence"/>
</dbReference>
<accession>A0ABU5Z848</accession>
<feature type="transmembrane region" description="Helical" evidence="2">
    <location>
        <begin position="21"/>
        <end position="41"/>
    </location>
</feature>
<organism evidence="4 5">
    <name type="scientific">Capnocytophaga gingivalis</name>
    <dbReference type="NCBI Taxonomy" id="1017"/>
    <lineage>
        <taxon>Bacteria</taxon>
        <taxon>Pseudomonadati</taxon>
        <taxon>Bacteroidota</taxon>
        <taxon>Flavobacteriia</taxon>
        <taxon>Flavobacteriales</taxon>
        <taxon>Flavobacteriaceae</taxon>
        <taxon>Capnocytophaga</taxon>
    </lineage>
</organism>
<feature type="region of interest" description="Disordered" evidence="1">
    <location>
        <begin position="191"/>
        <end position="216"/>
    </location>
</feature>
<dbReference type="PROSITE" id="PS51178">
    <property type="entry name" value="PASTA"/>
    <property type="match status" value="1"/>
</dbReference>
<evidence type="ECO:0000256" key="2">
    <source>
        <dbReference type="SAM" id="Phobius"/>
    </source>
</evidence>
<dbReference type="RefSeq" id="WP_298827603.1">
    <property type="nucleotide sequence ID" value="NZ_JAYKBW010000001.1"/>
</dbReference>
<name>A0ABU5Z848_9FLAO</name>
<dbReference type="SUPFAM" id="SSF54184">
    <property type="entry name" value="Penicillin-binding protein 2x (pbp-2x), c-terminal domain"/>
    <property type="match status" value="1"/>
</dbReference>
<evidence type="ECO:0000259" key="3">
    <source>
        <dbReference type="PROSITE" id="PS51178"/>
    </source>
</evidence>
<keyword evidence="5" id="KW-1185">Reference proteome</keyword>
<dbReference type="Gene3D" id="3.30.10.20">
    <property type="match status" value="2"/>
</dbReference>
<dbReference type="SMART" id="SM00740">
    <property type="entry name" value="PASTA"/>
    <property type="match status" value="2"/>
</dbReference>
<evidence type="ECO:0000313" key="5">
    <source>
        <dbReference type="Proteomes" id="UP001311730"/>
    </source>
</evidence>
<evidence type="ECO:0000313" key="4">
    <source>
        <dbReference type="EMBL" id="MEB3073917.1"/>
    </source>
</evidence>
<reference evidence="4 5" key="1">
    <citation type="submission" date="2023-12" db="EMBL/GenBank/DDBJ databases">
        <title>Genomic sequences of Capnocytophaga and Parvimonas strains.</title>
        <authorList>
            <person name="Watt R.M."/>
            <person name="Wang M."/>
            <person name="Yang T."/>
            <person name="Tong W.M."/>
        </authorList>
    </citation>
    <scope>NUCLEOTIDE SEQUENCE [LARGE SCALE GENOMIC DNA]</scope>
    <source>
        <strain evidence="4 5">CCUG 13096</strain>
    </source>
</reference>
<keyword evidence="2" id="KW-1133">Transmembrane helix</keyword>
<keyword evidence="2" id="KW-0812">Transmembrane</keyword>
<proteinExistence type="predicted"/>
<dbReference type="EMBL" id="JAYKBW010000001">
    <property type="protein sequence ID" value="MEB3073917.1"/>
    <property type="molecule type" value="Genomic_DNA"/>
</dbReference>
<gene>
    <name evidence="4" type="ORF">VJJ08_01200</name>
</gene>
<protein>
    <submittedName>
        <fullName evidence="4">PASTA domain-containing protein</fullName>
    </submittedName>
</protein>
<sequence length="216" mass="24590">MNIKTILSQIFQNKNIRFWGLQVFLALFLLFGGIYAVLLSLDGFTRHGEFVVVPDLEHVSLSKAQELLDKSHLRYEVRDSTAYNKDYPPYTIMKQNPEANEKVKKDRKIYLTINPTNYRKVELPKIIRRPLKEARPNLASLSLKIGKITYVNDISKDAVLRVFHKGKEIHPGDKIFENSVIDLECGNGFSMGDPESISNSTQQEGGNTDNSEGIDF</sequence>
<dbReference type="CDD" id="cd06577">
    <property type="entry name" value="PASTA_pknB"/>
    <property type="match status" value="1"/>
</dbReference>
<feature type="domain" description="PASTA" evidence="3">
    <location>
        <begin position="48"/>
        <end position="115"/>
    </location>
</feature>
<evidence type="ECO:0000256" key="1">
    <source>
        <dbReference type="SAM" id="MobiDB-lite"/>
    </source>
</evidence>
<dbReference type="InterPro" id="IPR005543">
    <property type="entry name" value="PASTA_dom"/>
</dbReference>